<organism evidence="1">
    <name type="scientific">Timema shepardi</name>
    <name type="common">Walking stick</name>
    <dbReference type="NCBI Taxonomy" id="629360"/>
    <lineage>
        <taxon>Eukaryota</taxon>
        <taxon>Metazoa</taxon>
        <taxon>Ecdysozoa</taxon>
        <taxon>Arthropoda</taxon>
        <taxon>Hexapoda</taxon>
        <taxon>Insecta</taxon>
        <taxon>Pterygota</taxon>
        <taxon>Neoptera</taxon>
        <taxon>Polyneoptera</taxon>
        <taxon>Phasmatodea</taxon>
        <taxon>Timematodea</taxon>
        <taxon>Timematoidea</taxon>
        <taxon>Timematidae</taxon>
        <taxon>Timema</taxon>
    </lineage>
</organism>
<protein>
    <submittedName>
        <fullName evidence="1">Uncharacterized protein</fullName>
    </submittedName>
</protein>
<sequence length="68" mass="7674">MKLPPYIMADDRDPPPLFNNVNLEKREDDDDLFSSAMEDVGNLDDDGNDLFNGAADFPKLQLSKKMGR</sequence>
<evidence type="ECO:0000313" key="1">
    <source>
        <dbReference type="EMBL" id="CAD7259782.1"/>
    </source>
</evidence>
<dbReference type="EMBL" id="OC001381">
    <property type="protein sequence ID" value="CAD7259782.1"/>
    <property type="molecule type" value="Genomic_DNA"/>
</dbReference>
<gene>
    <name evidence="1" type="ORF">TSIB3V08_LOCUS3980</name>
</gene>
<proteinExistence type="predicted"/>
<name>A0A7R9ASI6_TIMSH</name>
<accession>A0A7R9ASI6</accession>
<reference evidence="1" key="1">
    <citation type="submission" date="2020-11" db="EMBL/GenBank/DDBJ databases">
        <authorList>
            <person name="Tran Van P."/>
        </authorList>
    </citation>
    <scope>NUCLEOTIDE SEQUENCE</scope>
</reference>
<dbReference type="AlphaFoldDB" id="A0A7R9ASI6"/>